<evidence type="ECO:0000256" key="1">
    <source>
        <dbReference type="ARBA" id="ARBA00000382"/>
    </source>
</evidence>
<evidence type="ECO:0000256" key="4">
    <source>
        <dbReference type="ARBA" id="ARBA00022801"/>
    </source>
</evidence>
<evidence type="ECO:0000256" key="6">
    <source>
        <dbReference type="ARBA" id="ARBA00023295"/>
    </source>
</evidence>
<keyword evidence="8" id="KW-0624">Polysaccharide degradation</keyword>
<feature type="domain" description="Glycosyl hydrolase family 81 C-terminal" evidence="10">
    <location>
        <begin position="423"/>
        <end position="772"/>
    </location>
</feature>
<dbReference type="EC" id="3.2.1.39" evidence="3"/>
<dbReference type="EMBL" id="JAQQPM010000008">
    <property type="protein sequence ID" value="KAK2074665.1"/>
    <property type="molecule type" value="Genomic_DNA"/>
</dbReference>
<evidence type="ECO:0000256" key="5">
    <source>
        <dbReference type="ARBA" id="ARBA00023277"/>
    </source>
</evidence>
<evidence type="ECO:0000256" key="7">
    <source>
        <dbReference type="ARBA" id="ARBA00023316"/>
    </source>
</evidence>
<name>A0AAD9ICA2_9PEZI</name>
<comment type="caution">
    <text evidence="11">The sequence shown here is derived from an EMBL/GenBank/DDBJ whole genome shotgun (WGS) entry which is preliminary data.</text>
</comment>
<protein>
    <recommendedName>
        <fullName evidence="3">glucan endo-1,3-beta-D-glucosidase</fullName>
        <ecNumber evidence="3">3.2.1.39</ecNumber>
    </recommendedName>
</protein>
<comment type="catalytic activity">
    <reaction evidence="1">
        <text>Hydrolysis of (1-&gt;3)-beta-D-glucosidic linkages in (1-&gt;3)-beta-D-glucans.</text>
        <dbReference type="EC" id="3.2.1.39"/>
    </reaction>
</comment>
<organism evidence="11 12">
    <name type="scientific">Phyllachora maydis</name>
    <dbReference type="NCBI Taxonomy" id="1825666"/>
    <lineage>
        <taxon>Eukaryota</taxon>
        <taxon>Fungi</taxon>
        <taxon>Dikarya</taxon>
        <taxon>Ascomycota</taxon>
        <taxon>Pezizomycotina</taxon>
        <taxon>Sordariomycetes</taxon>
        <taxon>Sordariomycetidae</taxon>
        <taxon>Phyllachorales</taxon>
        <taxon>Phyllachoraceae</taxon>
        <taxon>Phyllachora</taxon>
    </lineage>
</organism>
<keyword evidence="12" id="KW-1185">Reference proteome</keyword>
<dbReference type="Gene3D" id="2.70.98.30">
    <property type="entry name" value="Golgi alpha-mannosidase II, domain 4"/>
    <property type="match status" value="1"/>
</dbReference>
<dbReference type="GO" id="GO:0042973">
    <property type="term" value="F:glucan endo-1,3-beta-D-glucosidase activity"/>
    <property type="evidence" value="ECO:0007669"/>
    <property type="project" value="UniProtKB-EC"/>
</dbReference>
<evidence type="ECO:0000256" key="2">
    <source>
        <dbReference type="ARBA" id="ARBA00010730"/>
    </source>
</evidence>
<dbReference type="FunFam" id="1.10.287.1170:FF:000001">
    <property type="entry name" value="Endo-1,3-beta-glucanase Engl1"/>
    <property type="match status" value="1"/>
</dbReference>
<evidence type="ECO:0000259" key="9">
    <source>
        <dbReference type="Pfam" id="PF03639"/>
    </source>
</evidence>
<comment type="similarity">
    <text evidence="2">Belongs to the glycosyl hydrolase 81 family.</text>
</comment>
<dbReference type="GO" id="GO:0009986">
    <property type="term" value="C:cell surface"/>
    <property type="evidence" value="ECO:0007669"/>
    <property type="project" value="TreeGrafter"/>
</dbReference>
<dbReference type="AlphaFoldDB" id="A0AAD9ICA2"/>
<gene>
    <name evidence="11" type="ORF">P8C59_008853</name>
</gene>
<accession>A0AAD9ICA2</accession>
<dbReference type="Gene3D" id="1.20.5.420">
    <property type="entry name" value="Immunoglobulin FC, subunit C"/>
    <property type="match status" value="1"/>
</dbReference>
<dbReference type="Pfam" id="PF03639">
    <property type="entry name" value="Glyco_hydro_81"/>
    <property type="match status" value="1"/>
</dbReference>
<dbReference type="Pfam" id="PF17652">
    <property type="entry name" value="Glyco_hydro81C"/>
    <property type="match status" value="1"/>
</dbReference>
<evidence type="ECO:0000256" key="3">
    <source>
        <dbReference type="ARBA" id="ARBA00012780"/>
    </source>
</evidence>
<dbReference type="Proteomes" id="UP001217918">
    <property type="component" value="Unassembled WGS sequence"/>
</dbReference>
<reference evidence="11" key="1">
    <citation type="journal article" date="2023" name="Mol. Plant Microbe Interact.">
        <title>Elucidating the Obligate Nature and Biological Capacity of an Invasive Fungal Corn Pathogen.</title>
        <authorList>
            <person name="MacCready J.S."/>
            <person name="Roggenkamp E.M."/>
            <person name="Gdanetz K."/>
            <person name="Chilvers M.I."/>
        </authorList>
    </citation>
    <scope>NUCLEOTIDE SEQUENCE</scope>
    <source>
        <strain evidence="11">PM02</strain>
    </source>
</reference>
<evidence type="ECO:0000313" key="11">
    <source>
        <dbReference type="EMBL" id="KAK2074665.1"/>
    </source>
</evidence>
<dbReference type="PROSITE" id="PS52008">
    <property type="entry name" value="GH81"/>
    <property type="match status" value="1"/>
</dbReference>
<dbReference type="InterPro" id="IPR005200">
    <property type="entry name" value="Endo-beta-glucanase"/>
</dbReference>
<dbReference type="InterPro" id="IPR040451">
    <property type="entry name" value="GH81_N"/>
</dbReference>
<dbReference type="GO" id="GO:0000272">
    <property type="term" value="P:polysaccharide catabolic process"/>
    <property type="evidence" value="ECO:0007669"/>
    <property type="project" value="UniProtKB-KW"/>
</dbReference>
<keyword evidence="5" id="KW-0119">Carbohydrate metabolism</keyword>
<evidence type="ECO:0000256" key="8">
    <source>
        <dbReference type="ARBA" id="ARBA00023326"/>
    </source>
</evidence>
<sequence length="804" mass="86721">MSGLGLQPSASSPNNINNNTGFLVTTLETSGRVSTQPILATSIPKPTSLLATAAVLPTAYPSTSLPPINTMVVDNIFATPVATGPPPATIAQRKDHPVPRLGITATPPISTNKFYANFFLGSQTAPTYLHPYSVAWSAGKGASASWGLAISHINPAQRVFGPKDATGAASYFINPVGIQSVVLSAAELGPKTVLTTDALTDMSARLSLRPSAEALPTIQCPLVQGAAFITALYNGSHPWIQTGVFFNTVTKSKTNPKSGVTKYKLLLEDGMTWLVYAYSTKGCPLDLQVTNNGLAKSKEPFYGIIQVAKDPGNGEAMYDAACGAYPVGVALSGSVNGKAGTYSYSYYKGGITSTTLAMFALPHHQASFDKATKSKVKAVQLSTTTKGVANLVVSDSWTMVEPNLPIDVGFYPWKAEGGSITGLSSATKSFIHNIALQEVSQNMGQQSNQNSMYFSGKALAKFASIVLTISDILGDKSLAASGLTELKAAFDRFVQNKQQYPLVYESAWGGVVSTATYVTGNAGDDFGNTYYNDHHFHYGYFIFAAAVIGHLDPTWTAANKDYVNTLVRDIANPSSRDPFFPVSRSFDWFHGHSWAHGLFETLDGKDQESSSEDSMHAYALKMWGTVLGDSNMVARANLMLALQARSLQSYYLYTNSNAIEPPQFIGNKVAGILFENKLDHTTYFGNNIEYIQGIHMLPLLPHTPYIRTPTFVSQEWTAFFSNGRADHVVGGWKGILYANYATIDPRGAYKFFSSPNFDPSWLDGGASLTWYLVYAAVLGGLHGPGLYERVTRRDRATRGHGNFT</sequence>
<evidence type="ECO:0000259" key="10">
    <source>
        <dbReference type="Pfam" id="PF17652"/>
    </source>
</evidence>
<keyword evidence="6" id="KW-0326">Glycosidase</keyword>
<proteinExistence type="inferred from homology"/>
<dbReference type="PANTHER" id="PTHR31983:SF0">
    <property type="entry name" value="GLUCAN ENDO-1,3-BETA-D-GLUCOSIDASE 2"/>
    <property type="match status" value="1"/>
</dbReference>
<dbReference type="InterPro" id="IPR040720">
    <property type="entry name" value="GH81_C"/>
</dbReference>
<keyword evidence="4" id="KW-0378">Hydrolase</keyword>
<dbReference type="GO" id="GO:0071555">
    <property type="term" value="P:cell wall organization"/>
    <property type="evidence" value="ECO:0007669"/>
    <property type="project" value="UniProtKB-KW"/>
</dbReference>
<feature type="domain" description="Glycosyl hydrolase family 81 N-terminal" evidence="9">
    <location>
        <begin position="96"/>
        <end position="414"/>
    </location>
</feature>
<keyword evidence="7" id="KW-0961">Cell wall biogenesis/degradation</keyword>
<evidence type="ECO:0000313" key="12">
    <source>
        <dbReference type="Proteomes" id="UP001217918"/>
    </source>
</evidence>
<dbReference type="PANTHER" id="PTHR31983">
    <property type="entry name" value="ENDO-1,3(4)-BETA-GLUCANASE 1"/>
    <property type="match status" value="1"/>
</dbReference>
<dbReference type="Gene3D" id="1.10.287.1170">
    <property type="entry name" value="glycoside hydrolase family 81 endo-[beta] glucanase"/>
    <property type="match status" value="1"/>
</dbReference>
<dbReference type="GO" id="GO:0052861">
    <property type="term" value="F:endo-1,3(4)-beta-glucanase activity"/>
    <property type="evidence" value="ECO:0007669"/>
    <property type="project" value="InterPro"/>
</dbReference>